<name>A0A8J5TYL5_FUSOX</name>
<proteinExistence type="predicted"/>
<protein>
    <recommendedName>
        <fullName evidence="3">NWD NACHT-NTPase N-terminal domain-containing protein</fullName>
    </recommendedName>
</protein>
<sequence>MATKMAPSSNTNAQSLWDQAFNSLSADLKTSLGQAATHKRDILAAALEAAENRKATSLRKRWKFKRSNGEVVIVRDVLEKIAKWIDPFKAVGDAAV</sequence>
<accession>A0A8J5TYL5</accession>
<evidence type="ECO:0000313" key="1">
    <source>
        <dbReference type="EMBL" id="KAG7404976.1"/>
    </source>
</evidence>
<organism evidence="1 2">
    <name type="scientific">Fusarium oxysporum f. sp. rapae</name>
    <dbReference type="NCBI Taxonomy" id="485398"/>
    <lineage>
        <taxon>Eukaryota</taxon>
        <taxon>Fungi</taxon>
        <taxon>Dikarya</taxon>
        <taxon>Ascomycota</taxon>
        <taxon>Pezizomycotina</taxon>
        <taxon>Sordariomycetes</taxon>
        <taxon>Hypocreomycetidae</taxon>
        <taxon>Hypocreales</taxon>
        <taxon>Nectriaceae</taxon>
        <taxon>Fusarium</taxon>
        <taxon>Fusarium oxysporum species complex</taxon>
    </lineage>
</organism>
<gene>
    <name evidence="1" type="ORF">Forpe1208_v014825</name>
</gene>
<evidence type="ECO:0000313" key="2">
    <source>
        <dbReference type="Proteomes" id="UP000694050"/>
    </source>
</evidence>
<evidence type="ECO:0008006" key="3">
    <source>
        <dbReference type="Google" id="ProtNLM"/>
    </source>
</evidence>
<dbReference type="EMBL" id="JAELUQ010000012">
    <property type="protein sequence ID" value="KAG7404976.1"/>
    <property type="molecule type" value="Genomic_DNA"/>
</dbReference>
<dbReference type="Proteomes" id="UP000694050">
    <property type="component" value="Unassembled WGS sequence"/>
</dbReference>
<dbReference type="AlphaFoldDB" id="A0A8J5TYL5"/>
<reference evidence="1" key="1">
    <citation type="submission" date="2021-04" db="EMBL/GenBank/DDBJ databases">
        <title>First draft genome resource for Brassicaceae pathogens Fusarium oxysporum f. sp. raphani and Fusarium oxysporum f. sp. rapae.</title>
        <authorList>
            <person name="Asai S."/>
        </authorList>
    </citation>
    <scope>NUCLEOTIDE SEQUENCE</scope>
    <source>
        <strain evidence="1">Tf1208</strain>
    </source>
</reference>
<comment type="caution">
    <text evidence="1">The sequence shown here is derived from an EMBL/GenBank/DDBJ whole genome shotgun (WGS) entry which is preliminary data.</text>
</comment>